<dbReference type="KEGG" id="dfi:AXF13_13550"/>
<dbReference type="Proteomes" id="UP000069241">
    <property type="component" value="Chromosome"/>
</dbReference>
<evidence type="ECO:0000313" key="3">
    <source>
        <dbReference type="Proteomes" id="UP000069241"/>
    </source>
</evidence>
<dbReference type="STRING" id="44742.AXF13_13550"/>
<feature type="transmembrane region" description="Helical" evidence="1">
    <location>
        <begin position="30"/>
        <end position="50"/>
    </location>
</feature>
<sequence>MNTPELDYRKPMQWGEIDPYRRGRAHVGMWAWLLQRVSAVFVVVLLILHLCFTYKPYIQFLLLLAVTLHASLGIRVILLDFNLAKITSARRLVPWTLGLGLIAALIAWFAIY</sequence>
<keyword evidence="1" id="KW-0812">Transmembrane</keyword>
<dbReference type="GO" id="GO:0016020">
    <property type="term" value="C:membrane"/>
    <property type="evidence" value="ECO:0007669"/>
    <property type="project" value="UniProtKB-SubCell"/>
</dbReference>
<feature type="transmembrane region" description="Helical" evidence="1">
    <location>
        <begin position="56"/>
        <end position="80"/>
    </location>
</feature>
<dbReference type="Gene3D" id="1.20.1300.10">
    <property type="entry name" value="Fumarate reductase/succinate dehydrogenase, transmembrane subunit"/>
    <property type="match status" value="1"/>
</dbReference>
<gene>
    <name evidence="2" type="ORF">AXF13_13550</name>
</gene>
<keyword evidence="1" id="KW-1133">Transmembrane helix</keyword>
<feature type="transmembrane region" description="Helical" evidence="1">
    <location>
        <begin position="92"/>
        <end position="111"/>
    </location>
</feature>
<keyword evidence="1" id="KW-0472">Membrane</keyword>
<dbReference type="InterPro" id="IPR034804">
    <property type="entry name" value="SQR/QFR_C/D"/>
</dbReference>
<accession>A0A0X8JMD8</accession>
<dbReference type="SUPFAM" id="SSF81343">
    <property type="entry name" value="Fumarate reductase respiratory complex transmembrane subunits"/>
    <property type="match status" value="1"/>
</dbReference>
<organism evidence="2 3">
    <name type="scientific">Desulfovibrio fairfieldensis</name>
    <dbReference type="NCBI Taxonomy" id="44742"/>
    <lineage>
        <taxon>Bacteria</taxon>
        <taxon>Pseudomonadati</taxon>
        <taxon>Thermodesulfobacteriota</taxon>
        <taxon>Desulfovibrionia</taxon>
        <taxon>Desulfovibrionales</taxon>
        <taxon>Desulfovibrionaceae</taxon>
        <taxon>Desulfovibrio</taxon>
    </lineage>
</organism>
<dbReference type="RefSeq" id="WP_062254029.1">
    <property type="nucleotide sequence ID" value="NZ_CP014229.1"/>
</dbReference>
<evidence type="ECO:0000313" key="2">
    <source>
        <dbReference type="EMBL" id="AMD91063.1"/>
    </source>
</evidence>
<dbReference type="AlphaFoldDB" id="A0A0X8JMD8"/>
<evidence type="ECO:0000256" key="1">
    <source>
        <dbReference type="SAM" id="Phobius"/>
    </source>
</evidence>
<name>A0A0X8JMD8_9BACT</name>
<dbReference type="EMBL" id="CP014229">
    <property type="protein sequence ID" value="AMD91063.1"/>
    <property type="molecule type" value="Genomic_DNA"/>
</dbReference>
<proteinExistence type="predicted"/>
<dbReference type="GO" id="GO:0046872">
    <property type="term" value="F:metal ion binding"/>
    <property type="evidence" value="ECO:0007669"/>
    <property type="project" value="UniProtKB-KW"/>
</dbReference>
<keyword evidence="3" id="KW-1185">Reference proteome</keyword>
<protein>
    <submittedName>
        <fullName evidence="2">Succinate dehydrogenase</fullName>
    </submittedName>
</protein>
<reference evidence="3" key="1">
    <citation type="submission" date="2016-02" db="EMBL/GenBank/DDBJ databases">
        <authorList>
            <person name="Holder M.E."/>
            <person name="Ajami N.J."/>
            <person name="Petrosino J.F."/>
        </authorList>
    </citation>
    <scope>NUCLEOTIDE SEQUENCE [LARGE SCALE GENOMIC DNA]</scope>
    <source>
        <strain evidence="3">CCUG 45958</strain>
    </source>
</reference>